<feature type="compositionally biased region" description="Polar residues" evidence="1">
    <location>
        <begin position="1"/>
        <end position="32"/>
    </location>
</feature>
<evidence type="ECO:0000313" key="3">
    <source>
        <dbReference type="Proteomes" id="UP000663865"/>
    </source>
</evidence>
<proteinExistence type="predicted"/>
<dbReference type="AlphaFoldDB" id="A0A818JAX0"/>
<reference evidence="2" key="1">
    <citation type="submission" date="2021-02" db="EMBL/GenBank/DDBJ databases">
        <authorList>
            <person name="Nowell W R."/>
        </authorList>
    </citation>
    <scope>NUCLEOTIDE SEQUENCE</scope>
</reference>
<name>A0A818JAX0_9BILA</name>
<evidence type="ECO:0000313" key="2">
    <source>
        <dbReference type="EMBL" id="CAF3536382.1"/>
    </source>
</evidence>
<organism evidence="2 3">
    <name type="scientific">Rotaria socialis</name>
    <dbReference type="NCBI Taxonomy" id="392032"/>
    <lineage>
        <taxon>Eukaryota</taxon>
        <taxon>Metazoa</taxon>
        <taxon>Spiralia</taxon>
        <taxon>Gnathifera</taxon>
        <taxon>Rotifera</taxon>
        <taxon>Eurotatoria</taxon>
        <taxon>Bdelloidea</taxon>
        <taxon>Philodinida</taxon>
        <taxon>Philodinidae</taxon>
        <taxon>Rotaria</taxon>
    </lineage>
</organism>
<accession>A0A818JAX0</accession>
<feature type="region of interest" description="Disordered" evidence="1">
    <location>
        <begin position="1"/>
        <end position="48"/>
    </location>
</feature>
<dbReference type="EMBL" id="CAJNYV010003123">
    <property type="protein sequence ID" value="CAF3536382.1"/>
    <property type="molecule type" value="Genomic_DNA"/>
</dbReference>
<protein>
    <submittedName>
        <fullName evidence="2">Uncharacterized protein</fullName>
    </submittedName>
</protein>
<sequence>MSSSTSTVQKKNQVTNTQRSQSENLPSGSPATTIKDPKKQVSGTVNKTVPIKNCHDFLKSIQHEYEQFEVNMDERD</sequence>
<dbReference type="Proteomes" id="UP000663865">
    <property type="component" value="Unassembled WGS sequence"/>
</dbReference>
<gene>
    <name evidence="2" type="ORF">KIK155_LOCUS17722</name>
</gene>
<comment type="caution">
    <text evidence="2">The sequence shown here is derived from an EMBL/GenBank/DDBJ whole genome shotgun (WGS) entry which is preliminary data.</text>
</comment>
<evidence type="ECO:0000256" key="1">
    <source>
        <dbReference type="SAM" id="MobiDB-lite"/>
    </source>
</evidence>